<dbReference type="Pfam" id="PF00561">
    <property type="entry name" value="Abhydrolase_1"/>
    <property type="match status" value="1"/>
</dbReference>
<evidence type="ECO:0000259" key="1">
    <source>
        <dbReference type="Pfam" id="PF00561"/>
    </source>
</evidence>
<protein>
    <submittedName>
        <fullName evidence="2">Alpha/Beta Hydrolase Fold Protein</fullName>
    </submittedName>
</protein>
<dbReference type="PATRIC" id="fig|632773.3.peg.2222"/>
<dbReference type="STRING" id="632773.BBEV_2109"/>
<dbReference type="InterPro" id="IPR050266">
    <property type="entry name" value="AB_hydrolase_sf"/>
</dbReference>
<gene>
    <name evidence="2" type="ORF">BBEV_2109</name>
</gene>
<keyword evidence="2" id="KW-0378">Hydrolase</keyword>
<accession>A0A1D7QWR8</accession>
<dbReference type="AlphaFoldDB" id="A0A1D7QWR8"/>
<feature type="domain" description="AB hydrolase-1" evidence="1">
    <location>
        <begin position="15"/>
        <end position="120"/>
    </location>
</feature>
<dbReference type="KEGG" id="bbev:BBEV_2109"/>
<proteinExistence type="predicted"/>
<evidence type="ECO:0000313" key="3">
    <source>
        <dbReference type="Proteomes" id="UP000094463"/>
    </source>
</evidence>
<dbReference type="Gene3D" id="3.40.50.1820">
    <property type="entry name" value="alpha/beta hydrolase"/>
    <property type="match status" value="1"/>
</dbReference>
<dbReference type="InterPro" id="IPR029058">
    <property type="entry name" value="AB_hydrolase_fold"/>
</dbReference>
<keyword evidence="3" id="KW-1185">Reference proteome</keyword>
<dbReference type="RefSeq" id="WP_069365443.1">
    <property type="nucleotide sequence ID" value="NZ_CP012502.1"/>
</dbReference>
<dbReference type="PRINTS" id="PR00111">
    <property type="entry name" value="ABHYDROLASE"/>
</dbReference>
<dbReference type="OrthoDB" id="9776853at2"/>
<dbReference type="SUPFAM" id="SSF53474">
    <property type="entry name" value="alpha/beta-Hydrolases"/>
    <property type="match status" value="1"/>
</dbReference>
<dbReference type="PANTHER" id="PTHR43798">
    <property type="entry name" value="MONOACYLGLYCEROL LIPASE"/>
    <property type="match status" value="1"/>
</dbReference>
<dbReference type="EMBL" id="CP012502">
    <property type="protein sequence ID" value="AOM83467.1"/>
    <property type="molecule type" value="Genomic_DNA"/>
</dbReference>
<dbReference type="Proteomes" id="UP000094463">
    <property type="component" value="Chromosome"/>
</dbReference>
<organism evidence="2 3">
    <name type="scientific">Salisediminibacterium beveridgei</name>
    <dbReference type="NCBI Taxonomy" id="632773"/>
    <lineage>
        <taxon>Bacteria</taxon>
        <taxon>Bacillati</taxon>
        <taxon>Bacillota</taxon>
        <taxon>Bacilli</taxon>
        <taxon>Bacillales</taxon>
        <taxon>Bacillaceae</taxon>
        <taxon>Salisediminibacterium</taxon>
    </lineage>
</organism>
<name>A0A1D7QWR8_9BACI</name>
<dbReference type="GO" id="GO:0016787">
    <property type="term" value="F:hydrolase activity"/>
    <property type="evidence" value="ECO:0007669"/>
    <property type="project" value="UniProtKB-KW"/>
</dbReference>
<sequence>MLYYKTYPHESSKEWVTFVHGAGGNSATWYKQIKAYRQHFNVLLVDLRGHGRSQSKKWSKNDSFKDIATDIKEVLDYEQIQSTHMIGISLGTIVIQTFSHLYPDRLTSMILGGAVVHVNLRTNILINLGNMTKHVIPYMWLYKFFAWVIMPKSNHLESRVAFVSQAKKMYQKEFIRWFKLTRAINPFLSRLQRNFNGIPTLFVMGDEDYLFLPPVEDLIRTGKGLTLEIVPNSGHVCNIDQADYFNNSTIAYINKLKQTIHDR</sequence>
<dbReference type="InterPro" id="IPR000073">
    <property type="entry name" value="AB_hydrolase_1"/>
</dbReference>
<reference evidence="2 3" key="1">
    <citation type="submission" date="2015-08" db="EMBL/GenBank/DDBJ databases">
        <title>The complete genome sequence of Bacillus beveridgei MLTeJB.</title>
        <authorList>
            <person name="Hanson T.E."/>
            <person name="Mesa C."/>
            <person name="Basesman S.M."/>
            <person name="Oremland R.S."/>
        </authorList>
    </citation>
    <scope>NUCLEOTIDE SEQUENCE [LARGE SCALE GENOMIC DNA]</scope>
    <source>
        <strain evidence="2 3">MLTeJB</strain>
    </source>
</reference>
<evidence type="ECO:0000313" key="2">
    <source>
        <dbReference type="EMBL" id="AOM83467.1"/>
    </source>
</evidence>